<name>A0A0G3X539_9SPHN</name>
<dbReference type="STRING" id="543877.AM2010_543"/>
<evidence type="ECO:0000256" key="1">
    <source>
        <dbReference type="SAM" id="MobiDB-lite"/>
    </source>
</evidence>
<proteinExistence type="predicted"/>
<reference evidence="2 3" key="1">
    <citation type="submission" date="2015-06" db="EMBL/GenBank/DDBJ databases">
        <authorList>
            <person name="Kim K.M."/>
        </authorList>
    </citation>
    <scope>NUCLEOTIDE SEQUENCE [LARGE SCALE GENOMIC DNA]</scope>
    <source>
        <strain evidence="2 3">KCTC 22370</strain>
    </source>
</reference>
<gene>
    <name evidence="2" type="ORF">AM2010_543</name>
</gene>
<dbReference type="KEGG" id="amx:AM2010_543"/>
<feature type="region of interest" description="Disordered" evidence="1">
    <location>
        <begin position="97"/>
        <end position="117"/>
    </location>
</feature>
<protein>
    <submittedName>
        <fullName evidence="2">Uncharacterized protein</fullName>
    </submittedName>
</protein>
<accession>A0A0G3X539</accession>
<organism evidence="2 3">
    <name type="scientific">Pelagerythrobacter marensis</name>
    <dbReference type="NCBI Taxonomy" id="543877"/>
    <lineage>
        <taxon>Bacteria</taxon>
        <taxon>Pseudomonadati</taxon>
        <taxon>Pseudomonadota</taxon>
        <taxon>Alphaproteobacteria</taxon>
        <taxon>Sphingomonadales</taxon>
        <taxon>Erythrobacteraceae</taxon>
        <taxon>Pelagerythrobacter</taxon>
    </lineage>
</organism>
<dbReference type="EMBL" id="CP011805">
    <property type="protein sequence ID" value="AKM06630.1"/>
    <property type="molecule type" value="Genomic_DNA"/>
</dbReference>
<keyword evidence="3" id="KW-1185">Reference proteome</keyword>
<feature type="compositionally biased region" description="Basic and acidic residues" evidence="1">
    <location>
        <begin position="97"/>
        <end position="109"/>
    </location>
</feature>
<evidence type="ECO:0000313" key="2">
    <source>
        <dbReference type="EMBL" id="AKM06630.1"/>
    </source>
</evidence>
<sequence>MTVHFAASRSAEHSPLARILRRPALMKPANDNCLARSDDRMLHAALRHFARHGLGAAREARRQAEHAFFAGDREMYDWWHEICRTLDARLARGLDRTTRAGIRRPDASEKPSAIPAP</sequence>
<dbReference type="Proteomes" id="UP000037643">
    <property type="component" value="Chromosome"/>
</dbReference>
<dbReference type="AlphaFoldDB" id="A0A0G3X539"/>
<dbReference type="PATRIC" id="fig|543877.4.peg.548"/>
<evidence type="ECO:0000313" key="3">
    <source>
        <dbReference type="Proteomes" id="UP000037643"/>
    </source>
</evidence>